<dbReference type="NCBIfam" id="TIGR03506">
    <property type="entry name" value="FlgEFG_subfam"/>
    <property type="match status" value="2"/>
</dbReference>
<accession>A0A6B3RH08</accession>
<dbReference type="NCBIfam" id="TIGR02488">
    <property type="entry name" value="flgG_G_neg"/>
    <property type="match status" value="1"/>
</dbReference>
<evidence type="ECO:0000259" key="10">
    <source>
        <dbReference type="Pfam" id="PF06429"/>
    </source>
</evidence>
<dbReference type="GO" id="GO:0009426">
    <property type="term" value="C:bacterial-type flagellum basal body, distal rod"/>
    <property type="evidence" value="ECO:0007669"/>
    <property type="project" value="UniProtKB-UniRule"/>
</dbReference>
<evidence type="ECO:0000313" key="13">
    <source>
        <dbReference type="Proteomes" id="UP000481421"/>
    </source>
</evidence>
<reference evidence="12 13" key="1">
    <citation type="submission" date="2020-02" db="EMBL/GenBank/DDBJ databases">
        <title>Rhodobacter algicola sp. nov., isolated from microalga culture.</title>
        <authorList>
            <person name="Park C.-Y."/>
        </authorList>
    </citation>
    <scope>NUCLEOTIDE SEQUENCE [LARGE SCALE GENOMIC DNA]</scope>
    <source>
        <strain evidence="12 13">ETT8</strain>
    </source>
</reference>
<feature type="domain" description="Flagellar basal-body/hook protein C-terminal" evidence="10">
    <location>
        <begin position="216"/>
        <end position="260"/>
    </location>
</feature>
<evidence type="ECO:0000259" key="11">
    <source>
        <dbReference type="Pfam" id="PF22692"/>
    </source>
</evidence>
<dbReference type="AlphaFoldDB" id="A0A6B3RH08"/>
<comment type="caution">
    <text evidence="12">The sequence shown here is derived from an EMBL/GenBank/DDBJ whole genome shotgun (WGS) entry which is preliminary data.</text>
</comment>
<keyword evidence="4 8" id="KW-0975">Bacterial flagellum</keyword>
<dbReference type="RefSeq" id="WP_164609258.1">
    <property type="nucleotide sequence ID" value="NZ_JAAIKE010000001.1"/>
</dbReference>
<dbReference type="Proteomes" id="UP000481421">
    <property type="component" value="Unassembled WGS sequence"/>
</dbReference>
<dbReference type="GO" id="GO:0071978">
    <property type="term" value="P:bacterial-type flagellum-dependent swarming motility"/>
    <property type="evidence" value="ECO:0007669"/>
    <property type="project" value="TreeGrafter"/>
</dbReference>
<feature type="domain" description="Flagellar basal body rod protein N-terminal" evidence="9">
    <location>
        <begin position="6"/>
        <end position="36"/>
    </location>
</feature>
<dbReference type="InterPro" id="IPR020013">
    <property type="entry name" value="Flagellar_FlgE/F/G"/>
</dbReference>
<evidence type="ECO:0000313" key="12">
    <source>
        <dbReference type="EMBL" id="NEX45250.1"/>
    </source>
</evidence>
<evidence type="ECO:0000256" key="6">
    <source>
        <dbReference type="ARBA" id="ARBA00032912"/>
    </source>
</evidence>
<dbReference type="EMBL" id="JAAIKE010000001">
    <property type="protein sequence ID" value="NEX45250.1"/>
    <property type="molecule type" value="Genomic_DNA"/>
</dbReference>
<evidence type="ECO:0000256" key="5">
    <source>
        <dbReference type="ARBA" id="ARBA00025933"/>
    </source>
</evidence>
<protein>
    <recommendedName>
        <fullName evidence="3 7">Flagellar basal-body rod protein FlgG</fullName>
    </recommendedName>
    <alternativeName>
        <fullName evidence="6 8">Distal rod protein</fullName>
    </alternativeName>
</protein>
<dbReference type="SUPFAM" id="SSF117143">
    <property type="entry name" value="Flagellar hook protein flgE"/>
    <property type="match status" value="1"/>
</dbReference>
<evidence type="ECO:0000256" key="1">
    <source>
        <dbReference type="ARBA" id="ARBA00004117"/>
    </source>
</evidence>
<dbReference type="Pfam" id="PF06429">
    <property type="entry name" value="Flg_bbr_C"/>
    <property type="match status" value="1"/>
</dbReference>
<keyword evidence="13" id="KW-1185">Reference proteome</keyword>
<keyword evidence="12" id="KW-0966">Cell projection</keyword>
<dbReference type="PANTHER" id="PTHR30435">
    <property type="entry name" value="FLAGELLAR PROTEIN"/>
    <property type="match status" value="1"/>
</dbReference>
<dbReference type="InterPro" id="IPR012834">
    <property type="entry name" value="FlgG_G_neg"/>
</dbReference>
<gene>
    <name evidence="12" type="primary">flgG</name>
    <name evidence="12" type="ORF">G3572_03465</name>
</gene>
<comment type="subunit">
    <text evidence="5 8">The basal body constitutes a major portion of the flagellar organelle and consists of four rings (L,P,S, and M) mounted on a central rod. The rod consists of about 26 subunits of FlgG in the distal portion, and FlgB, FlgC and FlgF are thought to build up the proximal portion of the rod with about 6 subunits each.</text>
</comment>
<organism evidence="12 13">
    <name type="scientific">Pseudotabrizicola algicola</name>
    <dbReference type="NCBI Taxonomy" id="2709381"/>
    <lineage>
        <taxon>Bacteria</taxon>
        <taxon>Pseudomonadati</taxon>
        <taxon>Pseudomonadota</taxon>
        <taxon>Alphaproteobacteria</taxon>
        <taxon>Rhodobacterales</taxon>
        <taxon>Paracoccaceae</taxon>
        <taxon>Pseudotabrizicola</taxon>
    </lineage>
</organism>
<comment type="subcellular location">
    <subcellularLocation>
        <location evidence="1 8">Bacterial flagellum basal body</location>
    </subcellularLocation>
</comment>
<feature type="domain" description="Flagellar hook protein FlgE/F/G-like D1" evidence="11">
    <location>
        <begin position="97"/>
        <end position="160"/>
    </location>
</feature>
<keyword evidence="12" id="KW-0282">Flagellum</keyword>
<name>A0A6B3RH08_9RHOB</name>
<dbReference type="InterPro" id="IPR001444">
    <property type="entry name" value="Flag_bb_rod_N"/>
</dbReference>
<proteinExistence type="inferred from homology"/>
<evidence type="ECO:0000259" key="9">
    <source>
        <dbReference type="Pfam" id="PF00460"/>
    </source>
</evidence>
<evidence type="ECO:0000256" key="8">
    <source>
        <dbReference type="RuleBase" id="RU362116"/>
    </source>
</evidence>
<comment type="similarity">
    <text evidence="2 8">Belongs to the flagella basal body rod proteins family.</text>
</comment>
<sequence>MSTNAMHVARTGLDAQQTRMQVIANNLANVNTTGFKRDRANFETLLYQTHREAGAQTSDTTALTGPMAIGTGVRIVATEKIHTQGSLTTTGNSLDLAINGQGFFQVLMPDGRMGYSRDGSLSRNAEGLLTTDSGYVLQPEITVPEGTLGITISSDGIVTATLPNQVEAEELGQITLAAFPNPRGLAPVGENLLVESPASGAAVIGAPMENGIGKLVQGALEASNVNVVQELVDMIETQRAYEISSKSISASDEMLRFLTNKI</sequence>
<dbReference type="InterPro" id="IPR037925">
    <property type="entry name" value="FlgE/F/G-like"/>
</dbReference>
<evidence type="ECO:0000256" key="3">
    <source>
        <dbReference type="ARBA" id="ARBA00017948"/>
    </source>
</evidence>
<evidence type="ECO:0000256" key="2">
    <source>
        <dbReference type="ARBA" id="ARBA00009677"/>
    </source>
</evidence>
<dbReference type="InterPro" id="IPR053967">
    <property type="entry name" value="LlgE_F_G-like_D1"/>
</dbReference>
<dbReference type="InterPro" id="IPR019776">
    <property type="entry name" value="Flagellar_basal_body_rod_CS"/>
</dbReference>
<keyword evidence="12" id="KW-0969">Cilium</keyword>
<dbReference type="Pfam" id="PF00460">
    <property type="entry name" value="Flg_bb_rod"/>
    <property type="match status" value="1"/>
</dbReference>
<dbReference type="Pfam" id="PF22692">
    <property type="entry name" value="LlgE_F_G_D1"/>
    <property type="match status" value="1"/>
</dbReference>
<dbReference type="PANTHER" id="PTHR30435:SF19">
    <property type="entry name" value="FLAGELLAR BASAL-BODY ROD PROTEIN FLGG"/>
    <property type="match status" value="1"/>
</dbReference>
<evidence type="ECO:0000256" key="4">
    <source>
        <dbReference type="ARBA" id="ARBA00023143"/>
    </source>
</evidence>
<dbReference type="InterPro" id="IPR010930">
    <property type="entry name" value="Flg_bb/hook_C_dom"/>
</dbReference>
<dbReference type="PROSITE" id="PS00588">
    <property type="entry name" value="FLAGELLA_BB_ROD"/>
    <property type="match status" value="1"/>
</dbReference>
<evidence type="ECO:0000256" key="7">
    <source>
        <dbReference type="NCBIfam" id="TIGR02488"/>
    </source>
</evidence>